<evidence type="ECO:0000259" key="7">
    <source>
        <dbReference type="Pfam" id="PF03600"/>
    </source>
</evidence>
<dbReference type="EMBL" id="JAHLFV010000224">
    <property type="protein sequence ID" value="MBU3850831.1"/>
    <property type="molecule type" value="Genomic_DNA"/>
</dbReference>
<dbReference type="PANTHER" id="PTHR43568:SF1">
    <property type="entry name" value="P PROTEIN"/>
    <property type="match status" value="1"/>
</dbReference>
<feature type="transmembrane region" description="Helical" evidence="6">
    <location>
        <begin position="247"/>
        <end position="264"/>
    </location>
</feature>
<evidence type="ECO:0000313" key="9">
    <source>
        <dbReference type="Proteomes" id="UP000823914"/>
    </source>
</evidence>
<comment type="subcellular location">
    <subcellularLocation>
        <location evidence="1">Membrane</location>
        <topology evidence="1">Multi-pass membrane protein</topology>
    </subcellularLocation>
</comment>
<reference evidence="8" key="1">
    <citation type="journal article" date="2021" name="PeerJ">
        <title>Extensive microbial diversity within the chicken gut microbiome revealed by metagenomics and culture.</title>
        <authorList>
            <person name="Gilroy R."/>
            <person name="Ravi A."/>
            <person name="Getino M."/>
            <person name="Pursley I."/>
            <person name="Horton D.L."/>
            <person name="Alikhan N.F."/>
            <person name="Baker D."/>
            <person name="Gharbi K."/>
            <person name="Hall N."/>
            <person name="Watson M."/>
            <person name="Adriaenssens E.M."/>
            <person name="Foster-Nyarko E."/>
            <person name="Jarju S."/>
            <person name="Secka A."/>
            <person name="Antonio M."/>
            <person name="Oren A."/>
            <person name="Chaudhuri R.R."/>
            <person name="La Ragione R."/>
            <person name="Hildebrand F."/>
            <person name="Pallen M.J."/>
        </authorList>
    </citation>
    <scope>NUCLEOTIDE SEQUENCE</scope>
    <source>
        <strain evidence="8">Gambia15-2214</strain>
    </source>
</reference>
<feature type="domain" description="Citrate transporter-like" evidence="7">
    <location>
        <begin position="13"/>
        <end position="301"/>
    </location>
</feature>
<keyword evidence="5 6" id="KW-0472">Membrane</keyword>
<evidence type="ECO:0000256" key="1">
    <source>
        <dbReference type="ARBA" id="ARBA00004141"/>
    </source>
</evidence>
<evidence type="ECO:0000256" key="3">
    <source>
        <dbReference type="ARBA" id="ARBA00022692"/>
    </source>
</evidence>
<accession>A0A9E2NZJ8</accession>
<feature type="transmembrane region" description="Helical" evidence="6">
    <location>
        <begin position="203"/>
        <end position="235"/>
    </location>
</feature>
<evidence type="ECO:0000256" key="5">
    <source>
        <dbReference type="ARBA" id="ARBA00023136"/>
    </source>
</evidence>
<keyword evidence="4 6" id="KW-1133">Transmembrane helix</keyword>
<name>A0A9E2NZJ8_9SPIR</name>
<evidence type="ECO:0000256" key="2">
    <source>
        <dbReference type="ARBA" id="ARBA00022448"/>
    </source>
</evidence>
<dbReference type="Proteomes" id="UP000823914">
    <property type="component" value="Unassembled WGS sequence"/>
</dbReference>
<evidence type="ECO:0000256" key="6">
    <source>
        <dbReference type="SAM" id="Phobius"/>
    </source>
</evidence>
<feature type="transmembrane region" description="Helical" evidence="6">
    <location>
        <begin position="285"/>
        <end position="305"/>
    </location>
</feature>
<dbReference type="GO" id="GO:0016020">
    <property type="term" value="C:membrane"/>
    <property type="evidence" value="ECO:0007669"/>
    <property type="project" value="UniProtKB-SubCell"/>
</dbReference>
<keyword evidence="3 6" id="KW-0812">Transmembrane</keyword>
<gene>
    <name evidence="8" type="ORF">IAA16_09720</name>
</gene>
<feature type="transmembrane region" description="Helical" evidence="6">
    <location>
        <begin position="348"/>
        <end position="368"/>
    </location>
</feature>
<evidence type="ECO:0000313" key="8">
    <source>
        <dbReference type="EMBL" id="MBU3850831.1"/>
    </source>
</evidence>
<feature type="transmembrane region" description="Helical" evidence="6">
    <location>
        <begin position="41"/>
        <end position="67"/>
    </location>
</feature>
<organism evidence="8 9">
    <name type="scientific">Candidatus Treponema excrementipullorum</name>
    <dbReference type="NCBI Taxonomy" id="2838768"/>
    <lineage>
        <taxon>Bacteria</taxon>
        <taxon>Pseudomonadati</taxon>
        <taxon>Spirochaetota</taxon>
        <taxon>Spirochaetia</taxon>
        <taxon>Spirochaetales</taxon>
        <taxon>Treponemataceae</taxon>
        <taxon>Treponema</taxon>
    </lineage>
</organism>
<feature type="transmembrane region" description="Helical" evidence="6">
    <location>
        <begin position="160"/>
        <end position="183"/>
    </location>
</feature>
<protein>
    <submittedName>
        <fullName evidence="8">Anion permease</fullName>
    </submittedName>
</protein>
<reference evidence="8" key="2">
    <citation type="submission" date="2021-04" db="EMBL/GenBank/DDBJ databases">
        <authorList>
            <person name="Gilroy R."/>
        </authorList>
    </citation>
    <scope>NUCLEOTIDE SEQUENCE</scope>
    <source>
        <strain evidence="8">Gambia15-2214</strain>
    </source>
</reference>
<feature type="transmembrane region" description="Helical" evidence="6">
    <location>
        <begin position="317"/>
        <end position="336"/>
    </location>
</feature>
<keyword evidence="2" id="KW-0813">Transport</keyword>
<feature type="transmembrane region" description="Helical" evidence="6">
    <location>
        <begin position="79"/>
        <end position="105"/>
    </location>
</feature>
<dbReference type="Pfam" id="PF03600">
    <property type="entry name" value="CitMHS"/>
    <property type="match status" value="1"/>
</dbReference>
<dbReference type="PANTHER" id="PTHR43568">
    <property type="entry name" value="P PROTEIN"/>
    <property type="match status" value="1"/>
</dbReference>
<dbReference type="InterPro" id="IPR004680">
    <property type="entry name" value="Cit_transptr-like_dom"/>
</dbReference>
<evidence type="ECO:0000256" key="4">
    <source>
        <dbReference type="ARBA" id="ARBA00022989"/>
    </source>
</evidence>
<dbReference type="AlphaFoldDB" id="A0A9E2NZJ8"/>
<sequence>MFSKIYQWIKQETVLVIAALWGILTMFFVPPSSEYIQYIDLKVLCLLFCLMTVVAGFQSCGVFHWLAIQLFKKSKNGRILSVVLVMLPFFTSMLVTNDVALLTFVPFTILLLDQIACPKALVPVLVLQTIAANLGSMATPVGNPQNLFLYAAYNLSAGDFFSAVLPLTLFSFICLVASSLPVLPSKLPKIAMGRQSIANPHRLLIYGLLFVLCLLTVFRIVHFAITTLAIIVIFFFTDKQLLKKPDYALLATFVCFFIVSGNLGKIESIRQELNVLLQKNTLITATLTSQVISNVPAAVLLSGFTESWKPLLQGVNIGGLGTPVASLASLITLKLYASAKDANLSHFLLIFTLYNVIGLVLLLLLTMLF</sequence>
<proteinExistence type="predicted"/>
<dbReference type="GO" id="GO:0055085">
    <property type="term" value="P:transmembrane transport"/>
    <property type="evidence" value="ECO:0007669"/>
    <property type="project" value="InterPro"/>
</dbReference>
<dbReference type="InterPro" id="IPR051475">
    <property type="entry name" value="Diverse_Ion_Transporter"/>
</dbReference>
<feature type="transmembrane region" description="Helical" evidence="6">
    <location>
        <begin position="12"/>
        <end position="29"/>
    </location>
</feature>
<comment type="caution">
    <text evidence="8">The sequence shown here is derived from an EMBL/GenBank/DDBJ whole genome shotgun (WGS) entry which is preliminary data.</text>
</comment>